<proteinExistence type="inferred from homology"/>
<dbReference type="PANTHER" id="PTHR43825">
    <property type="entry name" value="PYRUVATE DEHYDROGENASE E1 COMPONENT"/>
    <property type="match status" value="1"/>
</dbReference>
<dbReference type="Gene3D" id="3.40.50.970">
    <property type="match status" value="1"/>
</dbReference>
<evidence type="ECO:0000256" key="2">
    <source>
        <dbReference type="ARBA" id="ARBA00007131"/>
    </source>
</evidence>
<organism evidence="5 6">
    <name type="scientific">Candidatus Danuiimicrobium aquiferis</name>
    <dbReference type="NCBI Taxonomy" id="1801832"/>
    <lineage>
        <taxon>Bacteria</taxon>
        <taxon>Pseudomonadati</taxon>
        <taxon>Candidatus Omnitrophota</taxon>
        <taxon>Candidatus Danuiimicrobium</taxon>
    </lineage>
</organism>
<comment type="similarity">
    <text evidence="2">Belongs to the transketolase family.</text>
</comment>
<evidence type="ECO:0000256" key="1">
    <source>
        <dbReference type="ARBA" id="ARBA00001964"/>
    </source>
</evidence>
<dbReference type="Pfam" id="PF02779">
    <property type="entry name" value="Transket_pyr"/>
    <property type="match status" value="1"/>
</dbReference>
<dbReference type="FunFam" id="3.40.50.970:FF:000129">
    <property type="entry name" value="Transketolase"/>
    <property type="match status" value="1"/>
</dbReference>
<protein>
    <submittedName>
        <fullName evidence="5">Transketolase</fullName>
    </submittedName>
</protein>
<comment type="caution">
    <text evidence="5">The sequence shown here is derived from an EMBL/GenBank/DDBJ whole genome shotgun (WGS) entry which is preliminary data.</text>
</comment>
<reference evidence="5 6" key="1">
    <citation type="journal article" date="2016" name="Nat. Commun.">
        <title>Thousands of microbial genomes shed light on interconnected biogeochemical processes in an aquifer system.</title>
        <authorList>
            <person name="Anantharaman K."/>
            <person name="Brown C.T."/>
            <person name="Hug L.A."/>
            <person name="Sharon I."/>
            <person name="Castelle C.J."/>
            <person name="Probst A.J."/>
            <person name="Thomas B.C."/>
            <person name="Singh A."/>
            <person name="Wilkins M.J."/>
            <person name="Karaoz U."/>
            <person name="Brodie E.L."/>
            <person name="Williams K.H."/>
            <person name="Hubbard S.S."/>
            <person name="Banfield J.F."/>
        </authorList>
    </citation>
    <scope>NUCLEOTIDE SEQUENCE [LARGE SCALE GENOMIC DNA]</scope>
</reference>
<dbReference type="InterPro" id="IPR033248">
    <property type="entry name" value="Transketolase_C"/>
</dbReference>
<sequence>MGLATRDAYGKTLVELGRKNRDIFVMDADLAKSTKTDFFAKEFPDRFINVGIAEANLVGIAAGLAACGKIPFISSFACFLICKGYEQFRMSVAFSELNVKVVVSHGGISVGEDGASQQSTEDFALMLSLPKFVVMNPSDEVSARALVEQAAKYQGPVFMRTGRPKYPVIYHEGTQFEIGKGMLLREGADLTIVATGILVFEALMASDILAERGISASVIDIHTLKPIDRELLRQQAEKTGAMVCCEEHSIYGGLGSVVASVMAEECPVPIAYVAVQDTFAESGRPDELIQKYGLTAANIVQTAEKVLSRKHK</sequence>
<dbReference type="SUPFAM" id="SSF52922">
    <property type="entry name" value="TK C-terminal domain-like"/>
    <property type="match status" value="1"/>
</dbReference>
<dbReference type="InterPro" id="IPR029061">
    <property type="entry name" value="THDP-binding"/>
</dbReference>
<evidence type="ECO:0000313" key="5">
    <source>
        <dbReference type="EMBL" id="OGW96859.1"/>
    </source>
</evidence>
<dbReference type="InterPro" id="IPR009014">
    <property type="entry name" value="Transketo_C/PFOR_II"/>
</dbReference>
<dbReference type="InterPro" id="IPR051157">
    <property type="entry name" value="PDH/Transketolase"/>
</dbReference>
<comment type="cofactor">
    <cofactor evidence="1">
        <name>thiamine diphosphate</name>
        <dbReference type="ChEBI" id="CHEBI:58937"/>
    </cofactor>
</comment>
<dbReference type="Gene3D" id="3.40.50.920">
    <property type="match status" value="1"/>
</dbReference>
<dbReference type="SMART" id="SM00861">
    <property type="entry name" value="Transket_pyr"/>
    <property type="match status" value="1"/>
</dbReference>
<dbReference type="CDD" id="cd07033">
    <property type="entry name" value="TPP_PYR_DXS_TK_like"/>
    <property type="match status" value="1"/>
</dbReference>
<keyword evidence="3" id="KW-0786">Thiamine pyrophosphate</keyword>
<dbReference type="Proteomes" id="UP000178187">
    <property type="component" value="Unassembled WGS sequence"/>
</dbReference>
<feature type="domain" description="Transketolase-like pyrimidine-binding" evidence="4">
    <location>
        <begin position="3"/>
        <end position="168"/>
    </location>
</feature>
<gene>
    <name evidence="5" type="ORF">A3G33_01810</name>
</gene>
<dbReference type="PANTHER" id="PTHR43825:SF1">
    <property type="entry name" value="TRANSKETOLASE-LIKE PYRIMIDINE-BINDING DOMAIN-CONTAINING PROTEIN"/>
    <property type="match status" value="1"/>
</dbReference>
<dbReference type="InterPro" id="IPR005475">
    <property type="entry name" value="Transketolase-like_Pyr-bd"/>
</dbReference>
<dbReference type="Pfam" id="PF02780">
    <property type="entry name" value="Transketolase_C"/>
    <property type="match status" value="1"/>
</dbReference>
<evidence type="ECO:0000313" key="6">
    <source>
        <dbReference type="Proteomes" id="UP000178187"/>
    </source>
</evidence>
<dbReference type="EMBL" id="MHFR01000048">
    <property type="protein sequence ID" value="OGW96859.1"/>
    <property type="molecule type" value="Genomic_DNA"/>
</dbReference>
<evidence type="ECO:0000259" key="4">
    <source>
        <dbReference type="SMART" id="SM00861"/>
    </source>
</evidence>
<evidence type="ECO:0000256" key="3">
    <source>
        <dbReference type="ARBA" id="ARBA00023052"/>
    </source>
</evidence>
<dbReference type="AlphaFoldDB" id="A0A1G1KWB1"/>
<name>A0A1G1KWB1_9BACT</name>
<accession>A0A1G1KWB1</accession>
<dbReference type="SUPFAM" id="SSF52518">
    <property type="entry name" value="Thiamin diphosphate-binding fold (THDP-binding)"/>
    <property type="match status" value="1"/>
</dbReference>